<name>A0ABY7AL60_9ALTE</name>
<dbReference type="PROSITE" id="PS50887">
    <property type="entry name" value="GGDEF"/>
    <property type="match status" value="1"/>
</dbReference>
<accession>A0ABY7AL60</accession>
<dbReference type="EMBL" id="CP109965">
    <property type="protein sequence ID" value="WAJ70050.1"/>
    <property type="molecule type" value="Genomic_DNA"/>
</dbReference>
<evidence type="ECO:0000313" key="4">
    <source>
        <dbReference type="EMBL" id="WAJ70050.1"/>
    </source>
</evidence>
<dbReference type="InterPro" id="IPR029787">
    <property type="entry name" value="Nucleotide_cyclase"/>
</dbReference>
<organism evidence="4 5">
    <name type="scientific">Catenovulum adriaticum</name>
    <dbReference type="NCBI Taxonomy" id="2984846"/>
    <lineage>
        <taxon>Bacteria</taxon>
        <taxon>Pseudomonadati</taxon>
        <taxon>Pseudomonadota</taxon>
        <taxon>Gammaproteobacteria</taxon>
        <taxon>Alteromonadales</taxon>
        <taxon>Alteromonadaceae</taxon>
        <taxon>Catenovulum</taxon>
    </lineage>
</organism>
<dbReference type="SMART" id="SM00052">
    <property type="entry name" value="EAL"/>
    <property type="match status" value="1"/>
</dbReference>
<dbReference type="SUPFAM" id="SSF141868">
    <property type="entry name" value="EAL domain-like"/>
    <property type="match status" value="1"/>
</dbReference>
<dbReference type="Gene3D" id="3.20.20.450">
    <property type="entry name" value="EAL domain"/>
    <property type="match status" value="1"/>
</dbReference>
<dbReference type="InterPro" id="IPR043128">
    <property type="entry name" value="Rev_trsase/Diguanyl_cyclase"/>
</dbReference>
<dbReference type="RefSeq" id="WP_268074349.1">
    <property type="nucleotide sequence ID" value="NZ_CP109965.1"/>
</dbReference>
<evidence type="ECO:0000313" key="5">
    <source>
        <dbReference type="Proteomes" id="UP001163726"/>
    </source>
</evidence>
<protein>
    <submittedName>
        <fullName evidence="4">EAL domain-containing protein</fullName>
    </submittedName>
</protein>
<feature type="domain" description="GGDEF" evidence="3">
    <location>
        <begin position="241"/>
        <end position="374"/>
    </location>
</feature>
<feature type="transmembrane region" description="Helical" evidence="1">
    <location>
        <begin position="129"/>
        <end position="151"/>
    </location>
</feature>
<keyword evidence="5" id="KW-1185">Reference proteome</keyword>
<dbReference type="Proteomes" id="UP001163726">
    <property type="component" value="Chromosome"/>
</dbReference>
<dbReference type="PROSITE" id="PS50883">
    <property type="entry name" value="EAL"/>
    <property type="match status" value="1"/>
</dbReference>
<dbReference type="Pfam" id="PF00563">
    <property type="entry name" value="EAL"/>
    <property type="match status" value="1"/>
</dbReference>
<dbReference type="InterPro" id="IPR000160">
    <property type="entry name" value="GGDEF_dom"/>
</dbReference>
<dbReference type="InterPro" id="IPR035919">
    <property type="entry name" value="EAL_sf"/>
</dbReference>
<keyword evidence="1" id="KW-0812">Transmembrane</keyword>
<dbReference type="InterPro" id="IPR001633">
    <property type="entry name" value="EAL_dom"/>
</dbReference>
<dbReference type="CDD" id="cd01948">
    <property type="entry name" value="EAL"/>
    <property type="match status" value="1"/>
</dbReference>
<evidence type="ECO:0000259" key="3">
    <source>
        <dbReference type="PROSITE" id="PS50887"/>
    </source>
</evidence>
<dbReference type="InterPro" id="IPR050706">
    <property type="entry name" value="Cyclic-di-GMP_PDE-like"/>
</dbReference>
<dbReference type="Pfam" id="PF00990">
    <property type="entry name" value="GGDEF"/>
    <property type="match status" value="1"/>
</dbReference>
<feature type="domain" description="EAL" evidence="2">
    <location>
        <begin position="385"/>
        <end position="624"/>
    </location>
</feature>
<keyword evidence="1" id="KW-1133">Transmembrane helix</keyword>
<dbReference type="PANTHER" id="PTHR33121">
    <property type="entry name" value="CYCLIC DI-GMP PHOSPHODIESTERASE PDEF"/>
    <property type="match status" value="1"/>
</dbReference>
<dbReference type="SMART" id="SM00267">
    <property type="entry name" value="GGDEF"/>
    <property type="match status" value="1"/>
</dbReference>
<keyword evidence="1" id="KW-0472">Membrane</keyword>
<gene>
    <name evidence="4" type="ORF">OLW01_13035</name>
</gene>
<feature type="transmembrane region" description="Helical" evidence="1">
    <location>
        <begin position="20"/>
        <end position="40"/>
    </location>
</feature>
<dbReference type="PANTHER" id="PTHR33121:SF32">
    <property type="entry name" value="RNASE E SPECIFICITY FACTOR CSRD"/>
    <property type="match status" value="1"/>
</dbReference>
<evidence type="ECO:0000256" key="1">
    <source>
        <dbReference type="SAM" id="Phobius"/>
    </source>
</evidence>
<evidence type="ECO:0000259" key="2">
    <source>
        <dbReference type="PROSITE" id="PS50883"/>
    </source>
</evidence>
<reference evidence="4" key="1">
    <citation type="submission" date="2022-10" db="EMBL/GenBank/DDBJ databases">
        <title>Catenovulum adriacola sp. nov. isolated in the Harbour of Susak.</title>
        <authorList>
            <person name="Schoch T."/>
            <person name="Reich S.J."/>
            <person name="Stoeferle S."/>
            <person name="Flaiz M."/>
            <person name="Kazda M."/>
            <person name="Riedel C.U."/>
            <person name="Duerre P."/>
        </authorList>
    </citation>
    <scope>NUCLEOTIDE SEQUENCE</scope>
    <source>
        <strain evidence="4">TS8</strain>
    </source>
</reference>
<proteinExistence type="predicted"/>
<dbReference type="SUPFAM" id="SSF55073">
    <property type="entry name" value="Nucleotide cyclase"/>
    <property type="match status" value="1"/>
</dbReference>
<sequence>MTTLPLKTTARSLFAWQQRFALLISLFTLCCISIWCFSVADNAKHHFKQKLQLILTMQPDIKLNQLSPLLAKQFDVSAIYYPASQRLEKLNPTSFFDWTTKSSPIAITTEGVNSKQNIQIEYIVLADHYVLFIATVTGFFWLIALFVLWSISRISERKVFMIERKARRMQIASRHEMGKRPNLFNLLDSLLDELNFARQEQSRVDKFIRIQTFLDPQTGIGNQVYFNNRLEALLNIEEKIAQGAVIGLRLNGLAEIEERHGDDTALEVLVQFTNIIEQALQRYKQAIFARHSQYDLGIIIANISVKEIELLCNHLMRSLAHVRVPKKTDIDNLFHIGVATFKSGDLLPQVLREADMAIRSAELQGPSSWFMFEEEDSVKTMTMGSLQWRTLLENKLANNGFLICFQAVMKTQPYQVHHQEVIVQVQDRQGQMLPSNLFMPMAHKCGLATQIDKQIMGLLAQQLTASQNSVLTSIHLSPDSLLDKSFRNWLTNLLAENTQFAEQVIIEISEHAIVNYIEELSYFVQQLDNLSVQILIDQVGQYVTSSNYIKQLPIRYLKLHPSIVRNIHQRSENQLFIRSLQGTCAGTKIKIFAYGIENLEDWQEIKNLGLAGAQGSYTTLKTNP</sequence>
<dbReference type="Gene3D" id="3.30.70.270">
    <property type="match status" value="1"/>
</dbReference>